<dbReference type="Proteomes" id="UP000450599">
    <property type="component" value="Unassembled WGS sequence"/>
</dbReference>
<gene>
    <name evidence="8" type="primary">wzxC_2</name>
    <name evidence="8" type="ORF">ERS852560_02363</name>
    <name evidence="10" type="ORF">GKD54_10680</name>
    <name evidence="9" type="ORF">GKD58_11410</name>
</gene>
<feature type="transmembrane region" description="Helical" evidence="7">
    <location>
        <begin position="356"/>
        <end position="375"/>
    </location>
</feature>
<keyword evidence="4 7" id="KW-0812">Transmembrane</keyword>
<proteinExistence type="inferred from homology"/>
<dbReference type="RefSeq" id="WP_057328620.1">
    <property type="nucleotide sequence ID" value="NZ_BAABYH010000001.1"/>
</dbReference>
<evidence type="ECO:0000256" key="5">
    <source>
        <dbReference type="ARBA" id="ARBA00022989"/>
    </source>
</evidence>
<evidence type="ECO:0000256" key="7">
    <source>
        <dbReference type="SAM" id="Phobius"/>
    </source>
</evidence>
<dbReference type="Proteomes" id="UP000471216">
    <property type="component" value="Unassembled WGS sequence"/>
</dbReference>
<feature type="transmembrane region" description="Helical" evidence="7">
    <location>
        <begin position="442"/>
        <end position="463"/>
    </location>
</feature>
<feature type="transmembrane region" description="Helical" evidence="7">
    <location>
        <begin position="150"/>
        <end position="169"/>
    </location>
</feature>
<feature type="transmembrane region" description="Helical" evidence="7">
    <location>
        <begin position="117"/>
        <end position="138"/>
    </location>
</feature>
<feature type="transmembrane region" description="Helical" evidence="7">
    <location>
        <begin position="290"/>
        <end position="309"/>
    </location>
</feature>
<dbReference type="AlphaFoldDB" id="A0A174VQE9"/>
<evidence type="ECO:0000256" key="4">
    <source>
        <dbReference type="ARBA" id="ARBA00022692"/>
    </source>
</evidence>
<dbReference type="EMBL" id="WKMW01000010">
    <property type="protein sequence ID" value="MRY84853.1"/>
    <property type="molecule type" value="Genomic_DNA"/>
</dbReference>
<dbReference type="EMBL" id="WKMX01000009">
    <property type="protein sequence ID" value="MRZ06682.1"/>
    <property type="molecule type" value="Genomic_DNA"/>
</dbReference>
<feature type="transmembrane region" description="Helical" evidence="7">
    <location>
        <begin position="14"/>
        <end position="38"/>
    </location>
</feature>
<organism evidence="8 11">
    <name type="scientific">Parabacteroides distasonis</name>
    <dbReference type="NCBI Taxonomy" id="823"/>
    <lineage>
        <taxon>Bacteria</taxon>
        <taxon>Pseudomonadati</taxon>
        <taxon>Bacteroidota</taxon>
        <taxon>Bacteroidia</taxon>
        <taxon>Bacteroidales</taxon>
        <taxon>Tannerellaceae</taxon>
        <taxon>Parabacteroides</taxon>
    </lineage>
</organism>
<dbReference type="Proteomes" id="UP000095332">
    <property type="component" value="Unassembled WGS sequence"/>
</dbReference>
<keyword evidence="5 7" id="KW-1133">Transmembrane helix</keyword>
<dbReference type="PANTHER" id="PTHR30250">
    <property type="entry name" value="PST FAMILY PREDICTED COLANIC ACID TRANSPORTER"/>
    <property type="match status" value="1"/>
</dbReference>
<dbReference type="PANTHER" id="PTHR30250:SF10">
    <property type="entry name" value="LIPOPOLYSACCHARIDE BIOSYNTHESIS PROTEIN WZXC"/>
    <property type="match status" value="1"/>
</dbReference>
<evidence type="ECO:0000313" key="13">
    <source>
        <dbReference type="Proteomes" id="UP000471216"/>
    </source>
</evidence>
<evidence type="ECO:0000256" key="6">
    <source>
        <dbReference type="ARBA" id="ARBA00023136"/>
    </source>
</evidence>
<reference evidence="12 13" key="2">
    <citation type="journal article" date="2019" name="Nat. Med.">
        <title>A library of human gut bacterial isolates paired with longitudinal multiomics data enables mechanistic microbiome research.</title>
        <authorList>
            <person name="Poyet M."/>
            <person name="Groussin M."/>
            <person name="Gibbons S.M."/>
            <person name="Avila-Pacheco J."/>
            <person name="Jiang X."/>
            <person name="Kearney S.M."/>
            <person name="Perrotta A.R."/>
            <person name="Berdy B."/>
            <person name="Zhao S."/>
            <person name="Lieberman T.D."/>
            <person name="Swanson P.K."/>
            <person name="Smith M."/>
            <person name="Roesemann S."/>
            <person name="Alexander J.E."/>
            <person name="Rich S.A."/>
            <person name="Livny J."/>
            <person name="Vlamakis H."/>
            <person name="Clish C."/>
            <person name="Bullock K."/>
            <person name="Deik A."/>
            <person name="Scott J."/>
            <person name="Pierce K.A."/>
            <person name="Xavier R.J."/>
            <person name="Alm E.J."/>
        </authorList>
    </citation>
    <scope>NUCLEOTIDE SEQUENCE [LARGE SCALE GENOMIC DNA]</scope>
    <source>
        <strain evidence="10 13">BIOML-A10</strain>
        <strain evidence="9 12">BIOML-A11</strain>
    </source>
</reference>
<evidence type="ECO:0000313" key="9">
    <source>
        <dbReference type="EMBL" id="MRY84853.1"/>
    </source>
</evidence>
<evidence type="ECO:0000313" key="12">
    <source>
        <dbReference type="Proteomes" id="UP000450599"/>
    </source>
</evidence>
<feature type="transmembrane region" description="Helical" evidence="7">
    <location>
        <begin position="381"/>
        <end position="402"/>
    </location>
</feature>
<keyword evidence="3" id="KW-1003">Cell membrane</keyword>
<dbReference type="Pfam" id="PF13440">
    <property type="entry name" value="Polysacc_synt_3"/>
    <property type="match status" value="1"/>
</dbReference>
<name>A0A174VQE9_PARDI</name>
<comment type="subcellular location">
    <subcellularLocation>
        <location evidence="1">Cell membrane</location>
        <topology evidence="1">Multi-pass membrane protein</topology>
    </subcellularLocation>
</comment>
<reference evidence="8 11" key="1">
    <citation type="submission" date="2015-09" db="EMBL/GenBank/DDBJ databases">
        <authorList>
            <consortium name="Pathogen Informatics"/>
        </authorList>
    </citation>
    <scope>NUCLEOTIDE SEQUENCE [LARGE SCALE GENOMIC DNA]</scope>
    <source>
        <strain evidence="8 11">2789STDY5834948</strain>
    </source>
</reference>
<evidence type="ECO:0000313" key="10">
    <source>
        <dbReference type="EMBL" id="MRZ06682.1"/>
    </source>
</evidence>
<evidence type="ECO:0000313" key="11">
    <source>
        <dbReference type="Proteomes" id="UP000095332"/>
    </source>
</evidence>
<accession>A0A174VQE9</accession>
<dbReference type="InterPro" id="IPR050833">
    <property type="entry name" value="Poly_Biosynth_Transport"/>
</dbReference>
<evidence type="ECO:0000256" key="1">
    <source>
        <dbReference type="ARBA" id="ARBA00004651"/>
    </source>
</evidence>
<feature type="transmembrane region" description="Helical" evidence="7">
    <location>
        <begin position="414"/>
        <end position="436"/>
    </location>
</feature>
<protein>
    <submittedName>
        <fullName evidence="8">Lipopolysaccharide biosynthesis protein wzxC</fullName>
    </submittedName>
    <submittedName>
        <fullName evidence="9">Oligosaccharide flippase family protein</fullName>
    </submittedName>
</protein>
<feature type="transmembrane region" description="Helical" evidence="7">
    <location>
        <begin position="44"/>
        <end position="61"/>
    </location>
</feature>
<dbReference type="CDD" id="cd13127">
    <property type="entry name" value="MATE_tuaB_like"/>
    <property type="match status" value="1"/>
</dbReference>
<dbReference type="EMBL" id="CZBM01000009">
    <property type="protein sequence ID" value="CUQ35676.1"/>
    <property type="molecule type" value="Genomic_DNA"/>
</dbReference>
<feature type="transmembrane region" description="Helical" evidence="7">
    <location>
        <begin position="82"/>
        <end position="105"/>
    </location>
</feature>
<evidence type="ECO:0000313" key="8">
    <source>
        <dbReference type="EMBL" id="CUQ35676.1"/>
    </source>
</evidence>
<dbReference type="GO" id="GO:0005886">
    <property type="term" value="C:plasma membrane"/>
    <property type="evidence" value="ECO:0007669"/>
    <property type="project" value="UniProtKB-SubCell"/>
</dbReference>
<sequence>MAEQSLKDKAAKGLFWGGVSNGLQQVLGMLFGIFLARILSVDDYGLVGMLAIFVAIANSISESGFTAALTNKNEFKHADYNAVFWFNLIAGSLSYVVLFLAAPLIARFFGRVELVALSRLFFLTIILGAFATAHSAILFKRMMVKERAKIDLCALALSGVVGILLALSGFGYWALAWQSVTFSVVTMLLRWYFSPWRPTLNVDLWPVKEMFGFSAKLLLTNIFNYINSNIFSVLLGRFYNAMEVGYYSQGNKWMSMGYSSIWGMINGVAQPIFTEITDDKERQRIVLRKMIRFAAFVSFPVMLGLAFIARELIVVAVGDKWLPSVPILQLFCVWGTVSPVQLLYSQLAIAYGRSDFYMRSHIFIGILQLVVALAMLRFGVIWMVLANVLIYTFVWTLIWQWYINRLIGIRLGDLLRDICPYGGGAIFVFACVYCLTGSIGNLYLSLVAKIVLSVLFYVAIMYFSKSVIFKEVVEFILKRK</sequence>
<keyword evidence="6 7" id="KW-0472">Membrane</keyword>
<feature type="transmembrane region" description="Helical" evidence="7">
    <location>
        <begin position="321"/>
        <end position="344"/>
    </location>
</feature>
<comment type="similarity">
    <text evidence="2">Belongs to the polysaccharide synthase family.</text>
</comment>
<evidence type="ECO:0000256" key="3">
    <source>
        <dbReference type="ARBA" id="ARBA00022475"/>
    </source>
</evidence>
<evidence type="ECO:0000256" key="2">
    <source>
        <dbReference type="ARBA" id="ARBA00007430"/>
    </source>
</evidence>